<name>A0A2A6BQQ5_PRIPA</name>
<gene>
    <name evidence="1" type="primary">WBGene00204724</name>
</gene>
<dbReference type="AlphaFoldDB" id="A0A2A6BQQ5"/>
<evidence type="ECO:0000313" key="2">
    <source>
        <dbReference type="Proteomes" id="UP000005239"/>
    </source>
</evidence>
<accession>A0A2A6BQQ5</accession>
<protein>
    <submittedName>
        <fullName evidence="1">Uncharacterized protein</fullName>
    </submittedName>
</protein>
<reference evidence="1" key="2">
    <citation type="submission" date="2022-06" db="UniProtKB">
        <authorList>
            <consortium name="EnsemblMetazoa"/>
        </authorList>
    </citation>
    <scope>IDENTIFICATION</scope>
    <source>
        <strain evidence="1">PS312</strain>
    </source>
</reference>
<keyword evidence="2" id="KW-1185">Reference proteome</keyword>
<dbReference type="Proteomes" id="UP000005239">
    <property type="component" value="Unassembled WGS sequence"/>
</dbReference>
<accession>A0A8R1YQH8</accession>
<sequence length="231" mass="26762">MLRVGEVIKEMRVKDVSAVPDCCSIKKYHLCTNNDFDQLAAVPSLSPSFTISNLEALAFTRYTTHFIKLAPSRQEEYFMFYKEIAFWDPNSEEMKFDPGHRHGKLWATFNANRHFIIGHIDDIVYRKDGETVVFNGVAVTDSVSGSCYVTDRIHSCEGYNKLTLPMIQLVSIPREVTIVRGMYIKIFAGLITRKHIPDQERRVFFCWFLGYCTEKEKTILEDVPARREDEE</sequence>
<evidence type="ECO:0000313" key="1">
    <source>
        <dbReference type="EnsemblMetazoa" id="PPA31860.1"/>
    </source>
</evidence>
<reference evidence="2" key="1">
    <citation type="journal article" date="2008" name="Nat. Genet.">
        <title>The Pristionchus pacificus genome provides a unique perspective on nematode lifestyle and parasitism.</title>
        <authorList>
            <person name="Dieterich C."/>
            <person name="Clifton S.W."/>
            <person name="Schuster L.N."/>
            <person name="Chinwalla A."/>
            <person name="Delehaunty K."/>
            <person name="Dinkelacker I."/>
            <person name="Fulton L."/>
            <person name="Fulton R."/>
            <person name="Godfrey J."/>
            <person name="Minx P."/>
            <person name="Mitreva M."/>
            <person name="Roeseler W."/>
            <person name="Tian H."/>
            <person name="Witte H."/>
            <person name="Yang S.P."/>
            <person name="Wilson R.K."/>
            <person name="Sommer R.J."/>
        </authorList>
    </citation>
    <scope>NUCLEOTIDE SEQUENCE [LARGE SCALE GENOMIC DNA]</scope>
    <source>
        <strain evidence="2">PS312</strain>
    </source>
</reference>
<dbReference type="EnsemblMetazoa" id="PPA31860.1">
    <property type="protein sequence ID" value="PPA31860.1"/>
    <property type="gene ID" value="WBGene00204724"/>
</dbReference>
<proteinExistence type="predicted"/>
<organism evidence="1 2">
    <name type="scientific">Pristionchus pacificus</name>
    <name type="common">Parasitic nematode worm</name>
    <dbReference type="NCBI Taxonomy" id="54126"/>
    <lineage>
        <taxon>Eukaryota</taxon>
        <taxon>Metazoa</taxon>
        <taxon>Ecdysozoa</taxon>
        <taxon>Nematoda</taxon>
        <taxon>Chromadorea</taxon>
        <taxon>Rhabditida</taxon>
        <taxon>Rhabditina</taxon>
        <taxon>Diplogasteromorpha</taxon>
        <taxon>Diplogasteroidea</taxon>
        <taxon>Neodiplogasteridae</taxon>
        <taxon>Pristionchus</taxon>
    </lineage>
</organism>